<evidence type="ECO:0000256" key="12">
    <source>
        <dbReference type="ARBA" id="ARBA00023136"/>
    </source>
</evidence>
<dbReference type="Proteomes" id="UP000825935">
    <property type="component" value="Chromosome 11"/>
</dbReference>
<dbReference type="CDD" id="cd14066">
    <property type="entry name" value="STKc_IRAK"/>
    <property type="match status" value="1"/>
</dbReference>
<evidence type="ECO:0000256" key="5">
    <source>
        <dbReference type="ARBA" id="ARBA00022679"/>
    </source>
</evidence>
<comment type="catalytic activity">
    <reaction evidence="16">
        <text>L-threonyl-[protein] + ATP = O-phospho-L-threonyl-[protein] + ADP + H(+)</text>
        <dbReference type="Rhea" id="RHEA:46608"/>
        <dbReference type="Rhea" id="RHEA-COMP:11060"/>
        <dbReference type="Rhea" id="RHEA-COMP:11605"/>
        <dbReference type="ChEBI" id="CHEBI:15378"/>
        <dbReference type="ChEBI" id="CHEBI:30013"/>
        <dbReference type="ChEBI" id="CHEBI:30616"/>
        <dbReference type="ChEBI" id="CHEBI:61977"/>
        <dbReference type="ChEBI" id="CHEBI:456216"/>
        <dbReference type="EC" id="2.7.11.1"/>
    </reaction>
</comment>
<dbReference type="SUPFAM" id="SSF57414">
    <property type="entry name" value="Hairpin loop containing domain-like"/>
    <property type="match status" value="1"/>
</dbReference>
<gene>
    <name evidence="24" type="ORF">KP509_11G005600</name>
</gene>
<proteinExistence type="predicted"/>
<dbReference type="EMBL" id="CM035416">
    <property type="protein sequence ID" value="KAH7424383.1"/>
    <property type="molecule type" value="Genomic_DNA"/>
</dbReference>
<evidence type="ECO:0000256" key="2">
    <source>
        <dbReference type="ARBA" id="ARBA00012513"/>
    </source>
</evidence>
<feature type="domain" description="Protein kinase" evidence="21">
    <location>
        <begin position="573"/>
        <end position="861"/>
    </location>
</feature>
<evidence type="ECO:0000256" key="8">
    <source>
        <dbReference type="ARBA" id="ARBA00022741"/>
    </source>
</evidence>
<dbReference type="SMART" id="SM00220">
    <property type="entry name" value="S_TKc"/>
    <property type="match status" value="1"/>
</dbReference>
<keyword evidence="11 19" id="KW-1133">Transmembrane helix</keyword>
<dbReference type="Pfam" id="PF00024">
    <property type="entry name" value="PAN_1"/>
    <property type="match status" value="1"/>
</dbReference>
<keyword evidence="5" id="KW-0808">Transferase</keyword>
<keyword evidence="7 20" id="KW-0732">Signal</keyword>
<dbReference type="Gene3D" id="3.30.200.20">
    <property type="entry name" value="Phosphorylase Kinase, domain 1"/>
    <property type="match status" value="1"/>
</dbReference>
<keyword evidence="25" id="KW-1185">Reference proteome</keyword>
<dbReference type="InterPro" id="IPR003609">
    <property type="entry name" value="Pan_app"/>
</dbReference>
<dbReference type="SUPFAM" id="SSF51110">
    <property type="entry name" value="alpha-D-mannose-specific plant lectins"/>
    <property type="match status" value="1"/>
</dbReference>
<name>A0A8T2TRH7_CERRI</name>
<evidence type="ECO:0000256" key="1">
    <source>
        <dbReference type="ARBA" id="ARBA00004167"/>
    </source>
</evidence>
<comment type="subcellular location">
    <subcellularLocation>
        <location evidence="1">Membrane</location>
        <topology evidence="1">Single-pass membrane protein</topology>
    </subcellularLocation>
</comment>
<dbReference type="InterPro" id="IPR051343">
    <property type="entry name" value="G-type_lectin_kinases/EP1-like"/>
</dbReference>
<dbReference type="OMA" id="CREPIMH"/>
<keyword evidence="14" id="KW-0675">Receptor</keyword>
<evidence type="ECO:0000259" key="22">
    <source>
        <dbReference type="PROSITE" id="PS50927"/>
    </source>
</evidence>
<feature type="transmembrane region" description="Helical" evidence="19">
    <location>
        <begin position="510"/>
        <end position="530"/>
    </location>
</feature>
<organism evidence="24 25">
    <name type="scientific">Ceratopteris richardii</name>
    <name type="common">Triangle waterfern</name>
    <dbReference type="NCBI Taxonomy" id="49495"/>
    <lineage>
        <taxon>Eukaryota</taxon>
        <taxon>Viridiplantae</taxon>
        <taxon>Streptophyta</taxon>
        <taxon>Embryophyta</taxon>
        <taxon>Tracheophyta</taxon>
        <taxon>Polypodiopsida</taxon>
        <taxon>Polypodiidae</taxon>
        <taxon>Polypodiales</taxon>
        <taxon>Pteridineae</taxon>
        <taxon>Pteridaceae</taxon>
        <taxon>Parkerioideae</taxon>
        <taxon>Ceratopteris</taxon>
    </lineage>
</organism>
<dbReference type="PROSITE" id="PS50948">
    <property type="entry name" value="PAN"/>
    <property type="match status" value="1"/>
</dbReference>
<dbReference type="FunFam" id="1.10.510.10:FF:000384">
    <property type="entry name" value="G-type lectin S-receptor-like serine/threonine-protein kinase"/>
    <property type="match status" value="1"/>
</dbReference>
<dbReference type="GO" id="GO:0005524">
    <property type="term" value="F:ATP binding"/>
    <property type="evidence" value="ECO:0007669"/>
    <property type="project" value="UniProtKB-UniRule"/>
</dbReference>
<dbReference type="FunFam" id="3.30.200.20:FF:000178">
    <property type="entry name" value="serine/threonine-protein kinase PBS1-like"/>
    <property type="match status" value="1"/>
</dbReference>
<dbReference type="InterPro" id="IPR001480">
    <property type="entry name" value="Bulb-type_lectin_dom"/>
</dbReference>
<dbReference type="PROSITE" id="PS00108">
    <property type="entry name" value="PROTEIN_KINASE_ST"/>
    <property type="match status" value="1"/>
</dbReference>
<evidence type="ECO:0000256" key="17">
    <source>
        <dbReference type="ARBA" id="ARBA00048679"/>
    </source>
</evidence>
<dbReference type="InterPro" id="IPR008271">
    <property type="entry name" value="Ser/Thr_kinase_AS"/>
</dbReference>
<evidence type="ECO:0000256" key="18">
    <source>
        <dbReference type="PROSITE-ProRule" id="PRU10141"/>
    </source>
</evidence>
<evidence type="ECO:0000256" key="10">
    <source>
        <dbReference type="ARBA" id="ARBA00022840"/>
    </source>
</evidence>
<dbReference type="InterPro" id="IPR017441">
    <property type="entry name" value="Protein_kinase_ATP_BS"/>
</dbReference>
<dbReference type="PROSITE" id="PS50011">
    <property type="entry name" value="PROTEIN_KINASE_DOM"/>
    <property type="match status" value="1"/>
</dbReference>
<evidence type="ECO:0000313" key="24">
    <source>
        <dbReference type="EMBL" id="KAH7424383.1"/>
    </source>
</evidence>
<feature type="domain" description="Bulb-type lectin" evidence="22">
    <location>
        <begin position="59"/>
        <end position="176"/>
    </location>
</feature>
<evidence type="ECO:0000256" key="20">
    <source>
        <dbReference type="SAM" id="SignalP"/>
    </source>
</evidence>
<keyword evidence="3" id="KW-0723">Serine/threonine-protein kinase</keyword>
<dbReference type="InterPro" id="IPR036426">
    <property type="entry name" value="Bulb-type_lectin_dom_sf"/>
</dbReference>
<protein>
    <recommendedName>
        <fullName evidence="2">non-specific serine/threonine protein kinase</fullName>
        <ecNumber evidence="2">2.7.11.1</ecNumber>
    </recommendedName>
</protein>
<dbReference type="Gene3D" id="3.50.4.10">
    <property type="entry name" value="Hepatocyte Growth Factor"/>
    <property type="match status" value="1"/>
</dbReference>
<dbReference type="GO" id="GO:0004674">
    <property type="term" value="F:protein serine/threonine kinase activity"/>
    <property type="evidence" value="ECO:0007669"/>
    <property type="project" value="UniProtKB-KW"/>
</dbReference>
<dbReference type="SMART" id="SM00473">
    <property type="entry name" value="PAN_AP"/>
    <property type="match status" value="1"/>
</dbReference>
<evidence type="ECO:0000313" key="25">
    <source>
        <dbReference type="Proteomes" id="UP000825935"/>
    </source>
</evidence>
<dbReference type="CDD" id="cd01098">
    <property type="entry name" value="PAN_AP_plant"/>
    <property type="match status" value="1"/>
</dbReference>
<evidence type="ECO:0000256" key="14">
    <source>
        <dbReference type="ARBA" id="ARBA00023170"/>
    </source>
</evidence>
<dbReference type="PANTHER" id="PTHR47976">
    <property type="entry name" value="G-TYPE LECTIN S-RECEPTOR-LIKE SERINE/THREONINE-PROTEIN KINASE SD2-5"/>
    <property type="match status" value="1"/>
</dbReference>
<accession>A0A8T2TRH7</accession>
<keyword evidence="10 18" id="KW-0067">ATP-binding</keyword>
<keyword evidence="9" id="KW-0418">Kinase</keyword>
<dbReference type="EC" id="2.7.11.1" evidence="2"/>
<dbReference type="GO" id="GO:0016020">
    <property type="term" value="C:membrane"/>
    <property type="evidence" value="ECO:0007669"/>
    <property type="project" value="UniProtKB-SubCell"/>
</dbReference>
<reference evidence="24" key="1">
    <citation type="submission" date="2021-08" db="EMBL/GenBank/DDBJ databases">
        <title>WGS assembly of Ceratopteris richardii.</title>
        <authorList>
            <person name="Marchant D.B."/>
            <person name="Chen G."/>
            <person name="Jenkins J."/>
            <person name="Shu S."/>
            <person name="Leebens-Mack J."/>
            <person name="Grimwood J."/>
            <person name="Schmutz J."/>
            <person name="Soltis P."/>
            <person name="Soltis D."/>
            <person name="Chen Z.-H."/>
        </authorList>
    </citation>
    <scope>NUCLEOTIDE SEQUENCE</scope>
    <source>
        <strain evidence="24">Whitten #5841</strain>
        <tissue evidence="24">Leaf</tissue>
    </source>
</reference>
<feature type="chain" id="PRO_5035757235" description="non-specific serine/threonine protein kinase" evidence="20">
    <location>
        <begin position="23"/>
        <end position="919"/>
    </location>
</feature>
<evidence type="ECO:0000256" key="16">
    <source>
        <dbReference type="ARBA" id="ARBA00047899"/>
    </source>
</evidence>
<evidence type="ECO:0000256" key="9">
    <source>
        <dbReference type="ARBA" id="ARBA00022777"/>
    </source>
</evidence>
<keyword evidence="15" id="KW-0325">Glycoprotein</keyword>
<evidence type="ECO:0000256" key="4">
    <source>
        <dbReference type="ARBA" id="ARBA00022536"/>
    </source>
</evidence>
<evidence type="ECO:0000256" key="19">
    <source>
        <dbReference type="SAM" id="Phobius"/>
    </source>
</evidence>
<feature type="domain" description="Apple" evidence="23">
    <location>
        <begin position="402"/>
        <end position="487"/>
    </location>
</feature>
<dbReference type="AlphaFoldDB" id="A0A8T2TRH7"/>
<keyword evidence="13" id="KW-1015">Disulfide bond</keyword>
<dbReference type="Pfam" id="PF00069">
    <property type="entry name" value="Pkinase"/>
    <property type="match status" value="1"/>
</dbReference>
<dbReference type="InterPro" id="IPR024171">
    <property type="entry name" value="SRK-like_kinase"/>
</dbReference>
<dbReference type="Gene3D" id="2.90.10.10">
    <property type="entry name" value="Bulb-type lectin domain"/>
    <property type="match status" value="1"/>
</dbReference>
<evidence type="ECO:0000256" key="15">
    <source>
        <dbReference type="ARBA" id="ARBA00023180"/>
    </source>
</evidence>
<evidence type="ECO:0000256" key="3">
    <source>
        <dbReference type="ARBA" id="ARBA00022527"/>
    </source>
</evidence>
<evidence type="ECO:0000256" key="11">
    <source>
        <dbReference type="ARBA" id="ARBA00022989"/>
    </source>
</evidence>
<sequence length="919" mass="99591">MDLFISLLLVLASYCYISCSVANSTGFYEWPSDWVVVNNASLPSTSSGYQTMDGPFRVILSASGDLMFSMNSTYSLGFIQLNSTDSSTDNFLLAVAIGVGFRTPPATAVWIANPDRPVKENASLRIGPSGKMILQDWDGTEVWSSGGEDVKAVAMQEFGDLVFFNSTNSSEAFDTLVWRSWISTVQQVLVQGQALPTGSILVSNLSSTNSSEGLYRLVMEPAGAILYAKRGSTLQPYWALGFPGFDDYESIQSPCFLNASSTDITSSLVYSGQQISVSYAGEDKNATLKCPAINSSSNAWLPFGSSQESNYRFIRLDDDGNLRGYITAPVLGQGSTREWAVDYELFPTGTDAECRLPNVCGPYGVCNKGQCSCPGSGSADAFVQANNLDAKAGCVPPRTLVCNKSSPATDNHYLSLPQVDYFLNNFSAPLANVTTLEECQSLCSSNCSCDAFFFDGNTRACFQTRDLGSLILVSGTAINMTAYLKVQNLPDAPPAALFDDNKSNTLSGGAIAGIVIGATAALLVLVLTIFRRRWADRGPIFIDPDEEEERAFLAALPGLPPRFTLKELQMATGGFKTRLGAGGFGDVFAGVLKDGSRVAVKRLHGAQRGHKEFRAEVATLGSINHVNLVRLRGFCAEKGERLLVYELVENGSLDKYIFRGKQEQSGPNVGDGDVILSWDRRLDIAIGTAKGLAYLHEECRETILHLDIKPQNVLLNESFVPKVADFGMARLMEAGTTEAETAVRGTPGYLAPEWLRACIVTKKCDVYSFGMLLLELIAGRKNFDPSLGTDPSFFYFPTWAKLKALEGKYVDLVDERIRKDVEADEKQEEVVRASKVAFCCIHEDPLMRPTMVDVVRMLEGLEAAIPTVGALGLVVKEGDVKPNKGPSWSILFADSESVITSSDTTNTSIISNLVPSGPR</sequence>
<comment type="caution">
    <text evidence="24">The sequence shown here is derived from an EMBL/GenBank/DDBJ whole genome shotgun (WGS) entry which is preliminary data.</text>
</comment>
<evidence type="ECO:0000256" key="7">
    <source>
        <dbReference type="ARBA" id="ARBA00022729"/>
    </source>
</evidence>
<evidence type="ECO:0000256" key="6">
    <source>
        <dbReference type="ARBA" id="ARBA00022692"/>
    </source>
</evidence>
<dbReference type="SUPFAM" id="SSF56112">
    <property type="entry name" value="Protein kinase-like (PK-like)"/>
    <property type="match status" value="1"/>
</dbReference>
<keyword evidence="6 19" id="KW-0812">Transmembrane</keyword>
<evidence type="ECO:0000259" key="21">
    <source>
        <dbReference type="PROSITE" id="PS50011"/>
    </source>
</evidence>
<dbReference type="PROSITE" id="PS50927">
    <property type="entry name" value="BULB_LECTIN"/>
    <property type="match status" value="1"/>
</dbReference>
<dbReference type="Gene3D" id="1.10.510.10">
    <property type="entry name" value="Transferase(Phosphotransferase) domain 1"/>
    <property type="match status" value="1"/>
</dbReference>
<keyword evidence="12 19" id="KW-0472">Membrane</keyword>
<evidence type="ECO:0000256" key="13">
    <source>
        <dbReference type="ARBA" id="ARBA00023157"/>
    </source>
</evidence>
<dbReference type="PROSITE" id="PS00107">
    <property type="entry name" value="PROTEIN_KINASE_ATP"/>
    <property type="match status" value="1"/>
</dbReference>
<dbReference type="InterPro" id="IPR000719">
    <property type="entry name" value="Prot_kinase_dom"/>
</dbReference>
<dbReference type="OrthoDB" id="1668230at2759"/>
<feature type="binding site" evidence="18">
    <location>
        <position position="601"/>
    </location>
    <ligand>
        <name>ATP</name>
        <dbReference type="ChEBI" id="CHEBI:30616"/>
    </ligand>
</feature>
<dbReference type="InterPro" id="IPR011009">
    <property type="entry name" value="Kinase-like_dom_sf"/>
</dbReference>
<feature type="signal peptide" evidence="20">
    <location>
        <begin position="1"/>
        <end position="22"/>
    </location>
</feature>
<comment type="catalytic activity">
    <reaction evidence="17">
        <text>L-seryl-[protein] + ATP = O-phospho-L-seryl-[protein] + ADP + H(+)</text>
        <dbReference type="Rhea" id="RHEA:17989"/>
        <dbReference type="Rhea" id="RHEA-COMP:9863"/>
        <dbReference type="Rhea" id="RHEA-COMP:11604"/>
        <dbReference type="ChEBI" id="CHEBI:15378"/>
        <dbReference type="ChEBI" id="CHEBI:29999"/>
        <dbReference type="ChEBI" id="CHEBI:30616"/>
        <dbReference type="ChEBI" id="CHEBI:83421"/>
        <dbReference type="ChEBI" id="CHEBI:456216"/>
        <dbReference type="EC" id="2.7.11.1"/>
    </reaction>
</comment>
<evidence type="ECO:0000259" key="23">
    <source>
        <dbReference type="PROSITE" id="PS50948"/>
    </source>
</evidence>
<dbReference type="PIRSF" id="PIRSF000641">
    <property type="entry name" value="SRK"/>
    <property type="match status" value="1"/>
</dbReference>
<keyword evidence="4" id="KW-0245">EGF-like domain</keyword>
<keyword evidence="8 18" id="KW-0547">Nucleotide-binding</keyword>